<evidence type="ECO:0000313" key="1">
    <source>
        <dbReference type="EMBL" id="MBB5200817.1"/>
    </source>
</evidence>
<name>A0A840RQV7_9BURK</name>
<dbReference type="RefSeq" id="WP_168055734.1">
    <property type="nucleotide sequence ID" value="NZ_JAAOZT010000007.1"/>
</dbReference>
<organism evidence="1 2">
    <name type="scientific">Glaciimonas immobilis</name>
    <dbReference type="NCBI Taxonomy" id="728004"/>
    <lineage>
        <taxon>Bacteria</taxon>
        <taxon>Pseudomonadati</taxon>
        <taxon>Pseudomonadota</taxon>
        <taxon>Betaproteobacteria</taxon>
        <taxon>Burkholderiales</taxon>
        <taxon>Oxalobacteraceae</taxon>
        <taxon>Glaciimonas</taxon>
    </lineage>
</organism>
<protein>
    <submittedName>
        <fullName evidence="1">Vacuolar-type H+-ATPase subunit F/Vma7</fullName>
    </submittedName>
</protein>
<reference evidence="1 2" key="1">
    <citation type="submission" date="2020-08" db="EMBL/GenBank/DDBJ databases">
        <title>Genomic Encyclopedia of Type Strains, Phase IV (KMG-IV): sequencing the most valuable type-strain genomes for metagenomic binning, comparative biology and taxonomic classification.</title>
        <authorList>
            <person name="Goeker M."/>
        </authorList>
    </citation>
    <scope>NUCLEOTIDE SEQUENCE [LARGE SCALE GENOMIC DNA]</scope>
    <source>
        <strain evidence="1 2">DSM 23240</strain>
    </source>
</reference>
<keyword evidence="2" id="KW-1185">Reference proteome</keyword>
<comment type="caution">
    <text evidence="1">The sequence shown here is derived from an EMBL/GenBank/DDBJ whole genome shotgun (WGS) entry which is preliminary data.</text>
</comment>
<dbReference type="Proteomes" id="UP000571084">
    <property type="component" value="Unassembled WGS sequence"/>
</dbReference>
<proteinExistence type="predicted"/>
<gene>
    <name evidence="1" type="ORF">HNR39_002659</name>
</gene>
<dbReference type="AlphaFoldDB" id="A0A840RQV7"/>
<accession>A0A840RQV7</accession>
<evidence type="ECO:0000313" key="2">
    <source>
        <dbReference type="Proteomes" id="UP000571084"/>
    </source>
</evidence>
<sequence length="98" mass="11152">MTYQIKIQCFIHHKRCKYTDTVTHAVFGNDDMTNCGYVLIGPHEFEYEIPADFNPVASEIAALEKNLDTMADEYHIGVAKIKDRIAELQCIEMSEVPA</sequence>
<dbReference type="EMBL" id="JACHHQ010000005">
    <property type="protein sequence ID" value="MBB5200817.1"/>
    <property type="molecule type" value="Genomic_DNA"/>
</dbReference>